<dbReference type="PROSITE" id="PS50102">
    <property type="entry name" value="RRM"/>
    <property type="match status" value="1"/>
</dbReference>
<dbReference type="CDD" id="cd00590">
    <property type="entry name" value="RRM_SF"/>
    <property type="match status" value="1"/>
</dbReference>
<reference evidence="4" key="2">
    <citation type="submission" date="2023-06" db="EMBL/GenBank/DDBJ databases">
        <authorList>
            <person name="Ma L."/>
            <person name="Liu K.-W."/>
            <person name="Li Z."/>
            <person name="Hsiao Y.-Y."/>
            <person name="Qi Y."/>
            <person name="Fu T."/>
            <person name="Tang G."/>
            <person name="Zhang D."/>
            <person name="Sun W.-H."/>
            <person name="Liu D.-K."/>
            <person name="Li Y."/>
            <person name="Chen G.-Z."/>
            <person name="Liu X.-D."/>
            <person name="Liao X.-Y."/>
            <person name="Jiang Y.-T."/>
            <person name="Yu X."/>
            <person name="Hao Y."/>
            <person name="Huang J."/>
            <person name="Zhao X.-W."/>
            <person name="Ke S."/>
            <person name="Chen Y.-Y."/>
            <person name="Wu W.-L."/>
            <person name="Hsu J.-L."/>
            <person name="Lin Y.-F."/>
            <person name="Huang M.-D."/>
            <person name="Li C.-Y."/>
            <person name="Huang L."/>
            <person name="Wang Z.-W."/>
            <person name="Zhao X."/>
            <person name="Zhong W.-Y."/>
            <person name="Peng D.-H."/>
            <person name="Ahmad S."/>
            <person name="Lan S."/>
            <person name="Zhang J.-S."/>
            <person name="Tsai W.-C."/>
            <person name="Van De Peer Y."/>
            <person name="Liu Z.-J."/>
        </authorList>
    </citation>
    <scope>NUCLEOTIDE SEQUENCE</scope>
    <source>
        <strain evidence="4">CP</strain>
        <tissue evidence="4">Leaves</tissue>
    </source>
</reference>
<gene>
    <name evidence="4" type="primary">FPA</name>
    <name evidence="4" type="ORF">QJS10_CPB04g01922</name>
</gene>
<dbReference type="InterPro" id="IPR035979">
    <property type="entry name" value="RBD_domain_sf"/>
</dbReference>
<evidence type="ECO:0000256" key="2">
    <source>
        <dbReference type="SAM" id="MobiDB-lite"/>
    </source>
</evidence>
<dbReference type="InterPro" id="IPR012677">
    <property type="entry name" value="Nucleotide-bd_a/b_plait_sf"/>
</dbReference>
<feature type="region of interest" description="Disordered" evidence="2">
    <location>
        <begin position="1"/>
        <end position="37"/>
    </location>
</feature>
<dbReference type="Pfam" id="PF00076">
    <property type="entry name" value="RRM_1"/>
    <property type="match status" value="1"/>
</dbReference>
<dbReference type="GO" id="GO:0003723">
    <property type="term" value="F:RNA binding"/>
    <property type="evidence" value="ECO:0007669"/>
    <property type="project" value="UniProtKB-UniRule"/>
</dbReference>
<keyword evidence="1" id="KW-0694">RNA-binding</keyword>
<comment type="caution">
    <text evidence="4">The sequence shown here is derived from an EMBL/GenBank/DDBJ whole genome shotgun (WGS) entry which is preliminary data.</text>
</comment>
<evidence type="ECO:0000256" key="1">
    <source>
        <dbReference type="PROSITE-ProRule" id="PRU00176"/>
    </source>
</evidence>
<proteinExistence type="predicted"/>
<accession>A0AAV9F2Y5</accession>
<reference evidence="4" key="1">
    <citation type="journal article" date="2023" name="Nat. Commun.">
        <title>Diploid and tetraploid genomes of Acorus and the evolution of monocots.</title>
        <authorList>
            <person name="Ma L."/>
            <person name="Liu K.W."/>
            <person name="Li Z."/>
            <person name="Hsiao Y.Y."/>
            <person name="Qi Y."/>
            <person name="Fu T."/>
            <person name="Tang G.D."/>
            <person name="Zhang D."/>
            <person name="Sun W.H."/>
            <person name="Liu D.K."/>
            <person name="Li Y."/>
            <person name="Chen G.Z."/>
            <person name="Liu X.D."/>
            <person name="Liao X.Y."/>
            <person name="Jiang Y.T."/>
            <person name="Yu X."/>
            <person name="Hao Y."/>
            <person name="Huang J."/>
            <person name="Zhao X.W."/>
            <person name="Ke S."/>
            <person name="Chen Y.Y."/>
            <person name="Wu W.L."/>
            <person name="Hsu J.L."/>
            <person name="Lin Y.F."/>
            <person name="Huang M.D."/>
            <person name="Li C.Y."/>
            <person name="Huang L."/>
            <person name="Wang Z.W."/>
            <person name="Zhao X."/>
            <person name="Zhong W.Y."/>
            <person name="Peng D.H."/>
            <person name="Ahmad S."/>
            <person name="Lan S."/>
            <person name="Zhang J.S."/>
            <person name="Tsai W.C."/>
            <person name="Van de Peer Y."/>
            <person name="Liu Z.J."/>
        </authorList>
    </citation>
    <scope>NUCLEOTIDE SEQUENCE</scope>
    <source>
        <strain evidence="4">CP</strain>
    </source>
</reference>
<protein>
    <submittedName>
        <fullName evidence="4">Flowering time control protein FPA</fullName>
    </submittedName>
</protein>
<dbReference type="GO" id="GO:0000288">
    <property type="term" value="P:nuclear-transcribed mRNA catabolic process, deadenylation-dependent decay"/>
    <property type="evidence" value="ECO:0007669"/>
    <property type="project" value="TreeGrafter"/>
</dbReference>
<evidence type="ECO:0000313" key="5">
    <source>
        <dbReference type="Proteomes" id="UP001180020"/>
    </source>
</evidence>
<dbReference type="SMART" id="SM00360">
    <property type="entry name" value="RRM"/>
    <property type="match status" value="1"/>
</dbReference>
<dbReference type="InterPro" id="IPR000504">
    <property type="entry name" value="RRM_dom"/>
</dbReference>
<dbReference type="EMBL" id="JAUJYO010000004">
    <property type="protein sequence ID" value="KAK1319902.1"/>
    <property type="molecule type" value="Genomic_DNA"/>
</dbReference>
<keyword evidence="5" id="KW-1185">Reference proteome</keyword>
<feature type="domain" description="RRM" evidence="3">
    <location>
        <begin position="37"/>
        <end position="96"/>
    </location>
</feature>
<sequence>MPPPSKKPSLETGGGEQGLLRRSDLTSAGDDSDLPSVNLWVGNLGSDTTESDLMGIFAKYGALESVSTYPSRNYAFVNFKHLDDAKAAKEALQGPT</sequence>
<dbReference type="AlphaFoldDB" id="A0AAV9F2Y5"/>
<evidence type="ECO:0000313" key="4">
    <source>
        <dbReference type="EMBL" id="KAK1319902.1"/>
    </source>
</evidence>
<name>A0AAV9F2Y5_ACOCL</name>
<dbReference type="PANTHER" id="PTHR47093:SF1">
    <property type="entry name" value="PROTEIN JSN1-RELATED"/>
    <property type="match status" value="1"/>
</dbReference>
<organism evidence="4 5">
    <name type="scientific">Acorus calamus</name>
    <name type="common">Sweet flag</name>
    <dbReference type="NCBI Taxonomy" id="4465"/>
    <lineage>
        <taxon>Eukaryota</taxon>
        <taxon>Viridiplantae</taxon>
        <taxon>Streptophyta</taxon>
        <taxon>Embryophyta</taxon>
        <taxon>Tracheophyta</taxon>
        <taxon>Spermatophyta</taxon>
        <taxon>Magnoliopsida</taxon>
        <taxon>Liliopsida</taxon>
        <taxon>Acoraceae</taxon>
        <taxon>Acorus</taxon>
    </lineage>
</organism>
<dbReference type="SUPFAM" id="SSF54928">
    <property type="entry name" value="RNA-binding domain, RBD"/>
    <property type="match status" value="1"/>
</dbReference>
<evidence type="ECO:0000259" key="3">
    <source>
        <dbReference type="PROSITE" id="PS50102"/>
    </source>
</evidence>
<dbReference type="PANTHER" id="PTHR47093">
    <property type="entry name" value="PROTEIN JSN1-RELATED"/>
    <property type="match status" value="1"/>
</dbReference>
<dbReference type="Proteomes" id="UP001180020">
    <property type="component" value="Unassembled WGS sequence"/>
</dbReference>
<dbReference type="InterPro" id="IPR052645">
    <property type="entry name" value="Pumilio_domain_protein"/>
</dbReference>
<dbReference type="Gene3D" id="3.30.70.330">
    <property type="match status" value="1"/>
</dbReference>